<feature type="compositionally biased region" description="Acidic residues" evidence="8">
    <location>
        <begin position="467"/>
        <end position="486"/>
    </location>
</feature>
<evidence type="ECO:0000256" key="9">
    <source>
        <dbReference type="SAM" id="Phobius"/>
    </source>
</evidence>
<feature type="transmembrane region" description="Helical" evidence="9">
    <location>
        <begin position="509"/>
        <end position="527"/>
    </location>
</feature>
<keyword evidence="12" id="KW-1185">Reference proteome</keyword>
<dbReference type="GO" id="GO:0006874">
    <property type="term" value="P:intracellular calcium ion homeostasis"/>
    <property type="evidence" value="ECO:0007669"/>
    <property type="project" value="TreeGrafter"/>
</dbReference>
<dbReference type="InterPro" id="IPR018247">
    <property type="entry name" value="EF_Hand_1_Ca_BS"/>
</dbReference>
<evidence type="ECO:0000256" key="4">
    <source>
        <dbReference type="ARBA" id="ARBA00022837"/>
    </source>
</evidence>
<evidence type="ECO:0000313" key="11">
    <source>
        <dbReference type="EMBL" id="KAG8458976.1"/>
    </source>
</evidence>
<keyword evidence="6" id="KW-0406">Ion transport</keyword>
<evidence type="ECO:0000313" key="12">
    <source>
        <dbReference type="Proteomes" id="UP000751190"/>
    </source>
</evidence>
<name>A0A8J6C577_DIALT</name>
<evidence type="ECO:0000256" key="1">
    <source>
        <dbReference type="ARBA" id="ARBA00004127"/>
    </source>
</evidence>
<dbReference type="InterPro" id="IPR002048">
    <property type="entry name" value="EF_hand_dom"/>
</dbReference>
<feature type="transmembrane region" description="Helical" evidence="9">
    <location>
        <begin position="602"/>
        <end position="623"/>
    </location>
</feature>
<feature type="transmembrane region" description="Helical" evidence="9">
    <location>
        <begin position="109"/>
        <end position="128"/>
    </location>
</feature>
<sequence>MGAVLEGVFVKPSALPGGADCLSSDAEYCEGSVYGLVQVLGLAAVYAGVLSHGSSLISDGAELLQVVPSLEHLVGSIVLPVLGAVPDGAIILFSGLAGDRAAAQEQLSVGVGALAGSTILLLTLPWAMSVVAGRVDLSPASGRPQYTKPIGWRSAERGAWRKLTTPLVGGLTCSGVTVQAGVRESARAMGLTALLYVMIQGPAMTRSYRSISAPVTDAEALAVARFERPYAIAALVVSLAAFFAYLAHKAAGADHDAVLTYRVEEVRIALIKEGRLTLVGAMAHLVDKLDGLERAYGAGAHNDLCAPLARLEAPGAAAGAGGAHGGPLPASVEHEEILAEIRDTLRPFFQRYDVDGSRTIDKHELPLLFADLHEKLGPMEIGAFLLAGGEAADSATPGAVGVASGGGELLSAEPALSFEQFVRVVIGYIKRRGAVLRAGAHGSAYRETEAVLLRGPSGAQAAAPGGGDDDGEGDGEEEAEADDEMPDELRDLPPDEQYARAMATAGKKLLGGTALVVLFSEPMVGVLSEIAARSGVAPFYVAFILAPVASNGAEVLSAYAFAKRKSVRATTISFSTLIGAAVMNNTFCLAVFMALIVARGDLYWEFTAETVSILIVELAMLFFASKTDHRLLDGLLVGLLYPLGLAIVVGLEAAGLD</sequence>
<dbReference type="PROSITE" id="PS00018">
    <property type="entry name" value="EF_HAND_1"/>
    <property type="match status" value="1"/>
</dbReference>
<comment type="caution">
    <text evidence="11">The sequence shown here is derived from an EMBL/GenBank/DDBJ whole genome shotgun (WGS) entry which is preliminary data.</text>
</comment>
<keyword evidence="5 9" id="KW-1133">Transmembrane helix</keyword>
<evidence type="ECO:0000256" key="7">
    <source>
        <dbReference type="ARBA" id="ARBA00023136"/>
    </source>
</evidence>
<gene>
    <name evidence="11" type="ORF">KFE25_006521</name>
</gene>
<dbReference type="EMBL" id="JAGTXO010000045">
    <property type="protein sequence ID" value="KAG8458976.1"/>
    <property type="molecule type" value="Genomic_DNA"/>
</dbReference>
<reference evidence="11" key="1">
    <citation type="submission" date="2021-05" db="EMBL/GenBank/DDBJ databases">
        <title>The genome of the haptophyte Pavlova lutheri (Diacronema luteri, Pavlovales) - a model for lipid biosynthesis in eukaryotic algae.</title>
        <authorList>
            <person name="Hulatt C.J."/>
            <person name="Posewitz M.C."/>
        </authorList>
    </citation>
    <scope>NUCLEOTIDE SEQUENCE</scope>
    <source>
        <strain evidence="11">NIVA-4/92</strain>
    </source>
</reference>
<dbReference type="GO" id="GO:0012505">
    <property type="term" value="C:endomembrane system"/>
    <property type="evidence" value="ECO:0007669"/>
    <property type="project" value="UniProtKB-SubCell"/>
</dbReference>
<dbReference type="OrthoDB" id="26525at2759"/>
<dbReference type="Pfam" id="PF01699">
    <property type="entry name" value="Na_Ca_ex"/>
    <property type="match status" value="1"/>
</dbReference>
<keyword evidence="3 9" id="KW-0812">Transmembrane</keyword>
<protein>
    <recommendedName>
        <fullName evidence="10">EF-hand domain-containing protein</fullName>
    </recommendedName>
</protein>
<evidence type="ECO:0000259" key="10">
    <source>
        <dbReference type="PROSITE" id="PS50222"/>
    </source>
</evidence>
<keyword evidence="7 9" id="KW-0472">Membrane</keyword>
<feature type="transmembrane region" description="Helical" evidence="9">
    <location>
        <begin position="33"/>
        <end position="53"/>
    </location>
</feature>
<dbReference type="GO" id="GO:0005509">
    <property type="term" value="F:calcium ion binding"/>
    <property type="evidence" value="ECO:0007669"/>
    <property type="project" value="InterPro"/>
</dbReference>
<dbReference type="OMA" id="HTMKFLS"/>
<comment type="subcellular location">
    <subcellularLocation>
        <location evidence="1">Endomembrane system</location>
        <topology evidence="1">Multi-pass membrane protein</topology>
    </subcellularLocation>
</comment>
<dbReference type="InterPro" id="IPR004837">
    <property type="entry name" value="NaCa_Exmemb"/>
</dbReference>
<keyword evidence="2" id="KW-0813">Transport</keyword>
<feature type="transmembrane region" description="Helical" evidence="9">
    <location>
        <begin position="230"/>
        <end position="247"/>
    </location>
</feature>
<proteinExistence type="predicted"/>
<feature type="region of interest" description="Disordered" evidence="8">
    <location>
        <begin position="457"/>
        <end position="492"/>
    </location>
</feature>
<evidence type="ECO:0000256" key="3">
    <source>
        <dbReference type="ARBA" id="ARBA00022692"/>
    </source>
</evidence>
<feature type="domain" description="EF-hand" evidence="10">
    <location>
        <begin position="340"/>
        <end position="375"/>
    </location>
</feature>
<evidence type="ECO:0000256" key="5">
    <source>
        <dbReference type="ARBA" id="ARBA00022989"/>
    </source>
</evidence>
<dbReference type="GO" id="GO:0016020">
    <property type="term" value="C:membrane"/>
    <property type="evidence" value="ECO:0007669"/>
    <property type="project" value="InterPro"/>
</dbReference>
<dbReference type="InterPro" id="IPR004713">
    <property type="entry name" value="CaH_exchang"/>
</dbReference>
<dbReference type="PROSITE" id="PS50222">
    <property type="entry name" value="EF_HAND_2"/>
    <property type="match status" value="1"/>
</dbReference>
<dbReference type="PANTHER" id="PTHR31503:SF36">
    <property type="entry name" value="SODIUM_CALCIUM EXCHANGER MEMBRANE REGION DOMAIN-CONTAINING PROTEIN"/>
    <property type="match status" value="1"/>
</dbReference>
<evidence type="ECO:0000256" key="8">
    <source>
        <dbReference type="SAM" id="MobiDB-lite"/>
    </source>
</evidence>
<feature type="transmembrane region" description="Helical" evidence="9">
    <location>
        <begin position="574"/>
        <end position="596"/>
    </location>
</feature>
<accession>A0A8J6C577</accession>
<dbReference type="SUPFAM" id="SSF47473">
    <property type="entry name" value="EF-hand"/>
    <property type="match status" value="1"/>
</dbReference>
<dbReference type="InterPro" id="IPR011992">
    <property type="entry name" value="EF-hand-dom_pair"/>
</dbReference>
<feature type="transmembrane region" description="Helical" evidence="9">
    <location>
        <begin position="73"/>
        <end position="97"/>
    </location>
</feature>
<dbReference type="Proteomes" id="UP000751190">
    <property type="component" value="Unassembled WGS sequence"/>
</dbReference>
<feature type="transmembrane region" description="Helical" evidence="9">
    <location>
        <begin position="635"/>
        <end position="656"/>
    </location>
</feature>
<dbReference type="PANTHER" id="PTHR31503">
    <property type="entry name" value="VACUOLAR CALCIUM ION TRANSPORTER"/>
    <property type="match status" value="1"/>
</dbReference>
<keyword evidence="4" id="KW-0106">Calcium</keyword>
<organism evidence="11 12">
    <name type="scientific">Diacronema lutheri</name>
    <name type="common">Unicellular marine alga</name>
    <name type="synonym">Monochrysis lutheri</name>
    <dbReference type="NCBI Taxonomy" id="2081491"/>
    <lineage>
        <taxon>Eukaryota</taxon>
        <taxon>Haptista</taxon>
        <taxon>Haptophyta</taxon>
        <taxon>Pavlovophyceae</taxon>
        <taxon>Pavlovales</taxon>
        <taxon>Pavlovaceae</taxon>
        <taxon>Diacronema</taxon>
    </lineage>
</organism>
<dbReference type="GO" id="GO:0015369">
    <property type="term" value="F:calcium:proton antiporter activity"/>
    <property type="evidence" value="ECO:0007669"/>
    <property type="project" value="TreeGrafter"/>
</dbReference>
<dbReference type="AlphaFoldDB" id="A0A8J6C577"/>
<feature type="transmembrane region" description="Helical" evidence="9">
    <location>
        <begin position="539"/>
        <end position="562"/>
    </location>
</feature>
<evidence type="ECO:0000256" key="6">
    <source>
        <dbReference type="ARBA" id="ARBA00023065"/>
    </source>
</evidence>
<evidence type="ECO:0000256" key="2">
    <source>
        <dbReference type="ARBA" id="ARBA00022448"/>
    </source>
</evidence>